<dbReference type="InterPro" id="IPR036322">
    <property type="entry name" value="WD40_repeat_dom_sf"/>
</dbReference>
<proteinExistence type="inferred from homology"/>
<comment type="function">
    <text evidence="11">Functions as a component of the Five Friends of Methylated CHTOP (5FMC) complex; the 5FMC complex is recruited to ZNF148 by methylated CHTOP, leading to desumoylation of ZNF148 and subsequent transactivation of ZNF148 target genes. Component of the PELP1 complex involved in the nucleolar steps of 28S rRNA maturation and the subsequent nucleoplasmic transit of the pre-60S ribosomal subunit. May play a role during development.</text>
</comment>
<dbReference type="GO" id="GO:0005730">
    <property type="term" value="C:nucleolus"/>
    <property type="evidence" value="ECO:0007669"/>
    <property type="project" value="UniProtKB-SubCell"/>
</dbReference>
<name>A0A3Q3RB18_MONAL</name>
<dbReference type="SUPFAM" id="SSF50978">
    <property type="entry name" value="WD40 repeat-like"/>
    <property type="match status" value="1"/>
</dbReference>
<dbReference type="PANTHER" id="PTHR18763:SF0">
    <property type="entry name" value="WD REPEAT-CONTAINING PROTEIN 18"/>
    <property type="match status" value="1"/>
</dbReference>
<evidence type="ECO:0000256" key="9">
    <source>
        <dbReference type="ARBA" id="ARBA00023242"/>
    </source>
</evidence>
<dbReference type="GO" id="GO:0006261">
    <property type="term" value="P:DNA-templated DNA replication"/>
    <property type="evidence" value="ECO:0007669"/>
    <property type="project" value="TreeGrafter"/>
</dbReference>
<comment type="subcellular location">
    <subcellularLocation>
        <location evidence="10">Dynein axonemal particle</location>
    </subcellularLocation>
    <subcellularLocation>
        <location evidence="1">Nucleus</location>
        <location evidence="1">Nucleolus</location>
    </subcellularLocation>
    <subcellularLocation>
        <location evidence="2">Nucleus</location>
        <location evidence="2">Nucleoplasm</location>
    </subcellularLocation>
</comment>
<dbReference type="OrthoDB" id="756370at2759"/>
<evidence type="ECO:0000256" key="4">
    <source>
        <dbReference type="ARBA" id="ARBA00021267"/>
    </source>
</evidence>
<accession>A0A3Q3RB18</accession>
<keyword evidence="15" id="KW-1185">Reference proteome</keyword>
<evidence type="ECO:0000313" key="14">
    <source>
        <dbReference type="Ensembl" id="ENSMALP00000030662.1"/>
    </source>
</evidence>
<dbReference type="STRING" id="43700.ENSMALP00000030662"/>
<comment type="similarity">
    <text evidence="3">Belongs to the WD repeat IPI3/WDR18 family.</text>
</comment>
<evidence type="ECO:0000256" key="11">
    <source>
        <dbReference type="ARBA" id="ARBA00045929"/>
    </source>
</evidence>
<evidence type="ECO:0000256" key="1">
    <source>
        <dbReference type="ARBA" id="ARBA00004604"/>
    </source>
</evidence>
<dbReference type="PROSITE" id="PS50294">
    <property type="entry name" value="WD_REPEATS_REGION"/>
    <property type="match status" value="2"/>
</dbReference>
<feature type="repeat" description="WD" evidence="12">
    <location>
        <begin position="117"/>
        <end position="150"/>
    </location>
</feature>
<feature type="repeat" description="WD" evidence="12">
    <location>
        <begin position="265"/>
        <end position="306"/>
    </location>
</feature>
<dbReference type="GO" id="GO:0120293">
    <property type="term" value="C:dynein axonemal particle"/>
    <property type="evidence" value="ECO:0007669"/>
    <property type="project" value="UniProtKB-SubCell"/>
</dbReference>
<feature type="domain" description="WD repeat-containing protein 18 C-terminal" evidence="13">
    <location>
        <begin position="381"/>
        <end position="428"/>
    </location>
</feature>
<evidence type="ECO:0000256" key="3">
    <source>
        <dbReference type="ARBA" id="ARBA00010143"/>
    </source>
</evidence>
<evidence type="ECO:0000256" key="6">
    <source>
        <dbReference type="ARBA" id="ARBA00022490"/>
    </source>
</evidence>
<evidence type="ECO:0000256" key="2">
    <source>
        <dbReference type="ARBA" id="ARBA00004642"/>
    </source>
</evidence>
<evidence type="ECO:0000256" key="10">
    <source>
        <dbReference type="ARBA" id="ARBA00024190"/>
    </source>
</evidence>
<dbReference type="Gene3D" id="2.130.10.10">
    <property type="entry name" value="YVTN repeat-like/Quinoprotein amine dehydrogenase"/>
    <property type="match status" value="2"/>
</dbReference>
<evidence type="ECO:0000256" key="7">
    <source>
        <dbReference type="ARBA" id="ARBA00022574"/>
    </source>
</evidence>
<dbReference type="CTD" id="57418"/>
<reference evidence="14" key="1">
    <citation type="submission" date="2025-08" db="UniProtKB">
        <authorList>
            <consortium name="Ensembl"/>
        </authorList>
    </citation>
    <scope>IDENTIFICATION</scope>
</reference>
<dbReference type="GeneID" id="109965217"/>
<dbReference type="InterPro" id="IPR019775">
    <property type="entry name" value="WD40_repeat_CS"/>
</dbReference>
<dbReference type="FunFam" id="2.130.10.10:FF:000420">
    <property type="entry name" value="WD repeat-containing protein 18"/>
    <property type="match status" value="1"/>
</dbReference>
<dbReference type="AlphaFoldDB" id="A0A3Q3RB18"/>
<evidence type="ECO:0000256" key="8">
    <source>
        <dbReference type="ARBA" id="ARBA00022737"/>
    </source>
</evidence>
<dbReference type="PANTHER" id="PTHR18763">
    <property type="entry name" value="WD-REPEAT PROTEIN 18"/>
    <property type="match status" value="1"/>
</dbReference>
<keyword evidence="9" id="KW-0539">Nucleus</keyword>
<dbReference type="GO" id="GO:0005656">
    <property type="term" value="C:nuclear pre-replicative complex"/>
    <property type="evidence" value="ECO:0007669"/>
    <property type="project" value="TreeGrafter"/>
</dbReference>
<dbReference type="RefSeq" id="XP_020464722.1">
    <property type="nucleotide sequence ID" value="XM_020609066.1"/>
</dbReference>
<evidence type="ECO:0000313" key="15">
    <source>
        <dbReference type="Proteomes" id="UP000261600"/>
    </source>
</evidence>
<dbReference type="KEGG" id="malb:109965217"/>
<organism evidence="14 15">
    <name type="scientific">Monopterus albus</name>
    <name type="common">Swamp eel</name>
    <dbReference type="NCBI Taxonomy" id="43700"/>
    <lineage>
        <taxon>Eukaryota</taxon>
        <taxon>Metazoa</taxon>
        <taxon>Chordata</taxon>
        <taxon>Craniata</taxon>
        <taxon>Vertebrata</taxon>
        <taxon>Euteleostomi</taxon>
        <taxon>Actinopterygii</taxon>
        <taxon>Neopterygii</taxon>
        <taxon>Teleostei</taxon>
        <taxon>Neoteleostei</taxon>
        <taxon>Acanthomorphata</taxon>
        <taxon>Anabantaria</taxon>
        <taxon>Synbranchiformes</taxon>
        <taxon>Synbranchidae</taxon>
        <taxon>Monopterus</taxon>
    </lineage>
</organism>
<evidence type="ECO:0000256" key="12">
    <source>
        <dbReference type="PROSITE-ProRule" id="PRU00221"/>
    </source>
</evidence>
<feature type="repeat" description="WD" evidence="12">
    <location>
        <begin position="189"/>
        <end position="211"/>
    </location>
</feature>
<dbReference type="InterPro" id="IPR020472">
    <property type="entry name" value="WD40_PAC1"/>
</dbReference>
<dbReference type="SMART" id="SM00320">
    <property type="entry name" value="WD40"/>
    <property type="match status" value="5"/>
</dbReference>
<dbReference type="InterPro" id="IPR015943">
    <property type="entry name" value="WD40/YVTN_repeat-like_dom_sf"/>
</dbReference>
<dbReference type="InterPro" id="IPR001680">
    <property type="entry name" value="WD40_rpt"/>
</dbReference>
<dbReference type="GO" id="GO:0006364">
    <property type="term" value="P:rRNA processing"/>
    <property type="evidence" value="ECO:0007669"/>
    <property type="project" value="TreeGrafter"/>
</dbReference>
<keyword evidence="8" id="KW-0677">Repeat</keyword>
<dbReference type="InterPro" id="IPR045227">
    <property type="entry name" value="WDR18/Ipi3/RID3"/>
</dbReference>
<dbReference type="Ensembl" id="ENSMALT00000031202.1">
    <property type="protein sequence ID" value="ENSMALP00000030662.1"/>
    <property type="gene ID" value="ENSMALG00000021179.1"/>
</dbReference>
<dbReference type="FunFam" id="2.130.10.10:FF:000702">
    <property type="entry name" value="WD repeat-containing protein 18"/>
    <property type="match status" value="1"/>
</dbReference>
<keyword evidence="6" id="KW-0963">Cytoplasm</keyword>
<dbReference type="PROSITE" id="PS00678">
    <property type="entry name" value="WD_REPEATS_1"/>
    <property type="match status" value="2"/>
</dbReference>
<dbReference type="Pfam" id="PF00400">
    <property type="entry name" value="WD40"/>
    <property type="match status" value="3"/>
</dbReference>
<dbReference type="PROSITE" id="PS50082">
    <property type="entry name" value="WD_REPEATS_2"/>
    <property type="match status" value="3"/>
</dbReference>
<dbReference type="GO" id="GO:0120330">
    <property type="term" value="C:rixosome complex"/>
    <property type="evidence" value="ECO:0007669"/>
    <property type="project" value="TreeGrafter"/>
</dbReference>
<keyword evidence="5" id="KW-0217">Developmental protein</keyword>
<protein>
    <recommendedName>
        <fullName evidence="4">WD repeat-containing protein 18</fullName>
    </recommendedName>
</protein>
<reference evidence="14" key="2">
    <citation type="submission" date="2025-09" db="UniProtKB">
        <authorList>
            <consortium name="Ensembl"/>
        </authorList>
    </citation>
    <scope>IDENTIFICATION</scope>
</reference>
<dbReference type="InterPro" id="IPR026987">
    <property type="entry name" value="WDR18_C"/>
</dbReference>
<evidence type="ECO:0000256" key="5">
    <source>
        <dbReference type="ARBA" id="ARBA00022473"/>
    </source>
</evidence>
<dbReference type="Proteomes" id="UP000261600">
    <property type="component" value="Unplaced"/>
</dbReference>
<evidence type="ECO:0000259" key="13">
    <source>
        <dbReference type="Pfam" id="PF14077"/>
    </source>
</evidence>
<dbReference type="PRINTS" id="PR00320">
    <property type="entry name" value="GPROTEINBRPT"/>
</dbReference>
<keyword evidence="7 12" id="KW-0853">WD repeat</keyword>
<dbReference type="Pfam" id="PF14077">
    <property type="entry name" value="WDR18_C"/>
    <property type="match status" value="1"/>
</dbReference>
<sequence>MAAPLEVIVSSDSGSQLWNCTVFDLHSGSSLLSYRGGNSSSRTLAVLRGEFLLSAQLGKNIINVWEIQRKDQLQQKIVCPGVVTCLSASPNGFFLAAGVAEAIYLWEVSTGKLLSVLSRHYQDVTCLKFTDDSSHFISGGKDNLALVWSLCSVIQLDLSHNPDPRHILSRHTLPITDLHCGLMGVQARVATASLDQTVKVWELSSGELLLSVLFDVEIMSVTFDPCEYFLFCGGSDGNIFQVSLCSQSHSRDRSFQPDNDGNQVFRGHRNLVMCLSVSMDGTLLLSGSHDETVRLWDTQSKQSIRCLAHKGPVTNAVIMAAPANMFLPDSRPAVPLPRFSRHLHATEGDGGEFGEVCVRLGLYTQEEETYLQKADRLNSLMDAVMDKSVFGDGENTKVRVSELEEEVQTLKKINKDLYDFSSQLLTKPT</sequence>